<keyword evidence="1" id="KW-0808">Transferase</keyword>
<dbReference type="Gene3D" id="3.30.1540.10">
    <property type="entry name" value="formyl-coa transferase, domain 3"/>
    <property type="match status" value="1"/>
</dbReference>
<protein>
    <submittedName>
        <fullName evidence="1">CoA transferase</fullName>
    </submittedName>
</protein>
<sequence>MDSKGMAPAHLKEIDWDKFDIATATQEQIDAIEKPAGEFLKTLTKAEYFAGVIERSMLGYPVQTPEDIFNDPQLAARNFWVTLPHPELGREITYPGPAALFTQGSFTPRCRAPRIGEHNLEIYGGELGLRHEDLTILKQAGVI</sequence>
<reference evidence="1" key="1">
    <citation type="submission" date="2020-07" db="EMBL/GenBank/DDBJ databases">
        <title>Huge and variable diversity of episymbiotic CPR bacteria and DPANN archaea in groundwater ecosystems.</title>
        <authorList>
            <person name="He C.Y."/>
            <person name="Keren R."/>
            <person name="Whittaker M."/>
            <person name="Farag I.F."/>
            <person name="Doudna J."/>
            <person name="Cate J.H.D."/>
            <person name="Banfield J.F."/>
        </authorList>
    </citation>
    <scope>NUCLEOTIDE SEQUENCE</scope>
    <source>
        <strain evidence="1">NC_groundwater_717_Ag_S-0.2um_59_8</strain>
    </source>
</reference>
<organism evidence="1 2">
    <name type="scientific">Tectimicrobiota bacterium</name>
    <dbReference type="NCBI Taxonomy" id="2528274"/>
    <lineage>
        <taxon>Bacteria</taxon>
        <taxon>Pseudomonadati</taxon>
        <taxon>Nitrospinota/Tectimicrobiota group</taxon>
        <taxon>Candidatus Tectimicrobiota</taxon>
    </lineage>
</organism>
<dbReference type="InterPro" id="IPR003673">
    <property type="entry name" value="CoA-Trfase_fam_III"/>
</dbReference>
<evidence type="ECO:0000313" key="2">
    <source>
        <dbReference type="Proteomes" id="UP000741360"/>
    </source>
</evidence>
<name>A0A932GRC4_UNCTE</name>
<proteinExistence type="predicted"/>
<dbReference type="SUPFAM" id="SSF89796">
    <property type="entry name" value="CoA-transferase family III (CaiB/BaiF)"/>
    <property type="match status" value="1"/>
</dbReference>
<gene>
    <name evidence="1" type="ORF">HYY65_10800</name>
</gene>
<accession>A0A932GRC4</accession>
<dbReference type="Proteomes" id="UP000741360">
    <property type="component" value="Unassembled WGS sequence"/>
</dbReference>
<dbReference type="Gene3D" id="3.40.50.10540">
    <property type="entry name" value="Crotonobetainyl-coa:carnitine coa-transferase, domain 1"/>
    <property type="match status" value="1"/>
</dbReference>
<dbReference type="Pfam" id="PF02515">
    <property type="entry name" value="CoA_transf_3"/>
    <property type="match status" value="1"/>
</dbReference>
<dbReference type="InterPro" id="IPR044855">
    <property type="entry name" value="CoA-Trfase_III_dom3_sf"/>
</dbReference>
<dbReference type="EMBL" id="JACPSX010000207">
    <property type="protein sequence ID" value="MBI3015525.1"/>
    <property type="molecule type" value="Genomic_DNA"/>
</dbReference>
<dbReference type="GO" id="GO:0016740">
    <property type="term" value="F:transferase activity"/>
    <property type="evidence" value="ECO:0007669"/>
    <property type="project" value="UniProtKB-KW"/>
</dbReference>
<evidence type="ECO:0000313" key="1">
    <source>
        <dbReference type="EMBL" id="MBI3015525.1"/>
    </source>
</evidence>
<dbReference type="AlphaFoldDB" id="A0A932GRC4"/>
<dbReference type="InterPro" id="IPR023606">
    <property type="entry name" value="CoA-Trfase_III_dom_1_sf"/>
</dbReference>
<comment type="caution">
    <text evidence="1">The sequence shown here is derived from an EMBL/GenBank/DDBJ whole genome shotgun (WGS) entry which is preliminary data.</text>
</comment>